<evidence type="ECO:0000313" key="2">
    <source>
        <dbReference type="Proteomes" id="UP000734854"/>
    </source>
</evidence>
<sequence>MHTQQLVLVLRNLLDGDMKEAFKEKLMVVGDLILHISDEHSAKNAAAKKANKSLEDVNPVIDSIASRLRKRNIG</sequence>
<proteinExistence type="predicted"/>
<organism evidence="1 2">
    <name type="scientific">Zingiber officinale</name>
    <name type="common">Ginger</name>
    <name type="synonym">Amomum zingiber</name>
    <dbReference type="NCBI Taxonomy" id="94328"/>
    <lineage>
        <taxon>Eukaryota</taxon>
        <taxon>Viridiplantae</taxon>
        <taxon>Streptophyta</taxon>
        <taxon>Embryophyta</taxon>
        <taxon>Tracheophyta</taxon>
        <taxon>Spermatophyta</taxon>
        <taxon>Magnoliopsida</taxon>
        <taxon>Liliopsida</taxon>
        <taxon>Zingiberales</taxon>
        <taxon>Zingiberaceae</taxon>
        <taxon>Zingiber</taxon>
    </lineage>
</organism>
<protein>
    <submittedName>
        <fullName evidence="1">Uncharacterized protein</fullName>
    </submittedName>
</protein>
<dbReference type="Proteomes" id="UP000734854">
    <property type="component" value="Unassembled WGS sequence"/>
</dbReference>
<reference evidence="1 2" key="1">
    <citation type="submission" date="2020-08" db="EMBL/GenBank/DDBJ databases">
        <title>Plant Genome Project.</title>
        <authorList>
            <person name="Zhang R.-G."/>
        </authorList>
    </citation>
    <scope>NUCLEOTIDE SEQUENCE [LARGE SCALE GENOMIC DNA]</scope>
    <source>
        <tissue evidence="1">Rhizome</tissue>
    </source>
</reference>
<comment type="caution">
    <text evidence="1">The sequence shown here is derived from an EMBL/GenBank/DDBJ whole genome shotgun (WGS) entry which is preliminary data.</text>
</comment>
<dbReference type="EMBL" id="JACMSC010000003">
    <property type="protein sequence ID" value="KAG6529261.1"/>
    <property type="molecule type" value="Genomic_DNA"/>
</dbReference>
<keyword evidence="2" id="KW-1185">Reference proteome</keyword>
<evidence type="ECO:0000313" key="1">
    <source>
        <dbReference type="EMBL" id="KAG6529261.1"/>
    </source>
</evidence>
<name>A0A8J5LKS7_ZINOF</name>
<accession>A0A8J5LKS7</accession>
<dbReference type="AlphaFoldDB" id="A0A8J5LKS7"/>
<gene>
    <name evidence="1" type="ORF">ZIOFF_011458</name>
</gene>